<comment type="catalytic activity">
    <reaction evidence="6">
        <text>S-ubiquitinyl-[E2 ubiquitin-conjugating enzyme]-L-cysteine + [acceptor protein]-L-lysine = [E2 ubiquitin-conjugating enzyme]-L-cysteine + N(6)-ubiquitinyl-[acceptor protein]-L-lysine.</text>
        <dbReference type="EC" id="2.3.2.27"/>
    </reaction>
</comment>
<sequence>MGSRKESLKKSLGITEYPWSSDEEENSSNLMRRSSTEPRTSIADTPGTSGVTTQNPFVPVPPRRNVVGGMNGPENNWFWSNNRNNHHESLINGSSRPRLCVQEGSMPLPYLRPANHVPAAELHERNTEAAMTANADIQRIIAFKKFARNYNNVRDRRRVNTLYAISSRVAGNLGSDRIPFFPMPSTSEASNATCDQRAMKMNNPRQNHMRQYRPLYCRVGDPSTSSLALEDGPPDIGCVSQIRLMRSNTAVDLSNTAPANATAELNVDIGRSDDEAEAESEPTLMLVNNDQNDGQEQSAEPSTSHDPTPGGAMEEEIVELDAPDDDTNEEGENNVANDVVMTNAATASNEDDTPESPEAEAEGSAPEPQPHGVKRKKSGNDEAGFFSVKDFNQGLLRLLECPVCLEWMEPPIAQCRRGHLVCVRCRSRLNACPVCRTVFSSVRNRAMEGVAEMLRYPCRHGCGREVRLRRRAPHEASCAARRYHCPAPACRDAPALPHAHLAHHFQSKHMSMLKMGRKHQFSIKVNVEQHEDCVIMALDQLFHLKVDVDIRTWGIIIYVAFIGPKSKASNYTYEVVVNGQHNSRKLVYTRVTHSDLESSSVNVSRQDCFHLTLDQALNFLRVKNKQCEPDKYLEFNLEIAQCDEIEANDSES</sequence>
<feature type="region of interest" description="Disordered" evidence="7">
    <location>
        <begin position="347"/>
        <end position="381"/>
    </location>
</feature>
<evidence type="ECO:0000313" key="10">
    <source>
        <dbReference type="Proteomes" id="UP000005204"/>
    </source>
</evidence>
<reference evidence="10" key="1">
    <citation type="journal article" date="2008" name="Insect Biochem. Mol. Biol.">
        <title>The genome of a lepidopteran model insect, the silkworm Bombyx mori.</title>
        <authorList>
            <consortium name="International Silkworm Genome Consortium"/>
        </authorList>
    </citation>
    <scope>NUCLEOTIDE SEQUENCE [LARGE SCALE GENOMIC DNA]</scope>
    <source>
        <strain evidence="10">p50T</strain>
    </source>
</reference>
<feature type="region of interest" description="Disordered" evidence="7">
    <location>
        <begin position="1"/>
        <end position="69"/>
    </location>
</feature>
<dbReference type="GO" id="GO:0031624">
    <property type="term" value="F:ubiquitin conjugating enzyme binding"/>
    <property type="evidence" value="ECO:0007669"/>
    <property type="project" value="TreeGrafter"/>
</dbReference>
<comment type="pathway">
    <text evidence="6">Protein modification; protein ubiquitination.</text>
</comment>
<dbReference type="GeneID" id="101741008"/>
<evidence type="ECO:0000256" key="3">
    <source>
        <dbReference type="ARBA" id="ARBA00022771"/>
    </source>
</evidence>
<dbReference type="Gene3D" id="3.30.40.10">
    <property type="entry name" value="Zinc/RING finger domain, C3HC4 (zinc finger)"/>
    <property type="match status" value="2"/>
</dbReference>
<dbReference type="EnsemblMetazoa" id="XM_038018855.1">
    <property type="protein sequence ID" value="XP_037874783.1"/>
    <property type="gene ID" value="LOC101741008"/>
</dbReference>
<evidence type="ECO:0000259" key="8">
    <source>
        <dbReference type="PROSITE" id="PS50089"/>
    </source>
</evidence>
<dbReference type="GO" id="GO:0008270">
    <property type="term" value="F:zinc ion binding"/>
    <property type="evidence" value="ECO:0007669"/>
    <property type="project" value="UniProtKB-KW"/>
</dbReference>
<feature type="region of interest" description="Disordered" evidence="7">
    <location>
        <begin position="288"/>
        <end position="311"/>
    </location>
</feature>
<dbReference type="Pfam" id="PF21362">
    <property type="entry name" value="Sina_RING"/>
    <property type="match status" value="1"/>
</dbReference>
<dbReference type="InterPro" id="IPR004162">
    <property type="entry name" value="SINA-like_animal"/>
</dbReference>
<dbReference type="Pfam" id="PF03145">
    <property type="entry name" value="Sina_TRAF"/>
    <property type="match status" value="1"/>
</dbReference>
<feature type="compositionally biased region" description="Polar residues" evidence="7">
    <location>
        <begin position="288"/>
        <end position="306"/>
    </location>
</feature>
<dbReference type="PROSITE" id="PS50089">
    <property type="entry name" value="ZF_RING_2"/>
    <property type="match status" value="1"/>
</dbReference>
<evidence type="ECO:0000256" key="1">
    <source>
        <dbReference type="ARBA" id="ARBA00009119"/>
    </source>
</evidence>
<dbReference type="InterPro" id="IPR008974">
    <property type="entry name" value="TRAF-like"/>
</dbReference>
<dbReference type="AlphaFoldDB" id="A0A8R2R3H2"/>
<evidence type="ECO:0000256" key="5">
    <source>
        <dbReference type="PROSITE-ProRule" id="PRU00175"/>
    </source>
</evidence>
<evidence type="ECO:0000313" key="9">
    <source>
        <dbReference type="EnsemblMetazoa" id="XP_037874783.1"/>
    </source>
</evidence>
<comment type="domain">
    <text evidence="6">The SBD domain (substrate-binding domain) mediates the interaction with substrate proteins. It is related to the TRAF family.</text>
</comment>
<protein>
    <recommendedName>
        <fullName evidence="6">E3 ubiquitin-protein ligase</fullName>
        <ecNumber evidence="6">2.3.2.27</ecNumber>
    </recommendedName>
</protein>
<keyword evidence="10" id="KW-1185">Reference proteome</keyword>
<feature type="domain" description="RING-type" evidence="8">
    <location>
        <begin position="401"/>
        <end position="436"/>
    </location>
</feature>
<keyword evidence="2 6" id="KW-0479">Metal-binding</keyword>
<reference evidence="9" key="2">
    <citation type="submission" date="2022-06" db="UniProtKB">
        <authorList>
            <consortium name="EnsemblMetazoa"/>
        </authorList>
    </citation>
    <scope>IDENTIFICATION</scope>
    <source>
        <strain evidence="9">p50T (Dazao)</strain>
    </source>
</reference>
<feature type="compositionally biased region" description="Acidic residues" evidence="7">
    <location>
        <begin position="349"/>
        <end position="361"/>
    </location>
</feature>
<comment type="function">
    <text evidence="6">E3 ubiquitin-protein ligase that mediates ubiquitination and subsequent proteasomal degradation of target proteins. E3 ubiquitin ligases accept ubiquitin from an E2 ubiquitin-conjugating enzyme in the form of a thioester and then directly transfers the ubiquitin to targeted substrates.</text>
</comment>
<dbReference type="PANTHER" id="PTHR45877:SF2">
    <property type="entry name" value="E3 UBIQUITIN-PROTEIN LIGASE SINA-RELATED"/>
    <property type="match status" value="1"/>
</dbReference>
<evidence type="ECO:0000256" key="6">
    <source>
        <dbReference type="RuleBase" id="RU201113"/>
    </source>
</evidence>
<evidence type="ECO:0000256" key="4">
    <source>
        <dbReference type="ARBA" id="ARBA00022833"/>
    </source>
</evidence>
<keyword evidence="6" id="KW-0833">Ubl conjugation pathway</keyword>
<dbReference type="GO" id="GO:0005737">
    <property type="term" value="C:cytoplasm"/>
    <property type="evidence" value="ECO:0007669"/>
    <property type="project" value="InterPro"/>
</dbReference>
<organism evidence="9 10">
    <name type="scientific">Bombyx mori</name>
    <name type="common">Silk moth</name>
    <dbReference type="NCBI Taxonomy" id="7091"/>
    <lineage>
        <taxon>Eukaryota</taxon>
        <taxon>Metazoa</taxon>
        <taxon>Ecdysozoa</taxon>
        <taxon>Arthropoda</taxon>
        <taxon>Hexapoda</taxon>
        <taxon>Insecta</taxon>
        <taxon>Pterygota</taxon>
        <taxon>Neoptera</taxon>
        <taxon>Endopterygota</taxon>
        <taxon>Lepidoptera</taxon>
        <taxon>Glossata</taxon>
        <taxon>Ditrysia</taxon>
        <taxon>Bombycoidea</taxon>
        <taxon>Bombycidae</taxon>
        <taxon>Bombycinae</taxon>
        <taxon>Bombyx</taxon>
    </lineage>
</organism>
<accession>A0A8R2R3H2</accession>
<dbReference type="EC" id="2.3.2.27" evidence="6"/>
<comment type="domain">
    <text evidence="6">The RING-type zinc finger domain is essential for ubiquitin ligase activity.</text>
</comment>
<dbReference type="SUPFAM" id="SSF49599">
    <property type="entry name" value="TRAF domain-like"/>
    <property type="match status" value="1"/>
</dbReference>
<dbReference type="Proteomes" id="UP000005204">
    <property type="component" value="Unassembled WGS sequence"/>
</dbReference>
<dbReference type="InterPro" id="IPR018121">
    <property type="entry name" value="7-in-absentia-prot_TRAF-dom"/>
</dbReference>
<evidence type="ECO:0000256" key="2">
    <source>
        <dbReference type="ARBA" id="ARBA00022723"/>
    </source>
</evidence>
<dbReference type="InterPro" id="IPR001841">
    <property type="entry name" value="Znf_RING"/>
</dbReference>
<keyword evidence="4 6" id="KW-0862">Zinc</keyword>
<dbReference type="InterPro" id="IPR013083">
    <property type="entry name" value="Znf_RING/FYVE/PHD"/>
</dbReference>
<proteinExistence type="inferred from homology"/>
<dbReference type="InterPro" id="IPR049548">
    <property type="entry name" value="Sina-like_RING"/>
</dbReference>
<comment type="similarity">
    <text evidence="1 6">Belongs to the SINA (Seven in absentia) family.</text>
</comment>
<dbReference type="Gene3D" id="2.60.210.10">
    <property type="entry name" value="Apoptosis, Tumor Necrosis Factor Receptor Associated Protein 2, Chain A"/>
    <property type="match status" value="1"/>
</dbReference>
<feature type="compositionally biased region" description="Polar residues" evidence="7">
    <location>
        <begin position="27"/>
        <end position="54"/>
    </location>
</feature>
<dbReference type="PANTHER" id="PTHR45877">
    <property type="entry name" value="E3 UBIQUITIN-PROTEIN LIGASE SIAH2"/>
    <property type="match status" value="1"/>
</dbReference>
<dbReference type="GO" id="GO:0061630">
    <property type="term" value="F:ubiquitin protein ligase activity"/>
    <property type="evidence" value="ECO:0007669"/>
    <property type="project" value="UniProtKB-EC"/>
</dbReference>
<dbReference type="SUPFAM" id="SSF57850">
    <property type="entry name" value="RING/U-box"/>
    <property type="match status" value="1"/>
</dbReference>
<dbReference type="KEGG" id="bmor:101741008"/>
<evidence type="ECO:0000256" key="7">
    <source>
        <dbReference type="SAM" id="MobiDB-lite"/>
    </source>
</evidence>
<keyword evidence="3 5" id="KW-0863">Zinc-finger</keyword>
<dbReference type="RefSeq" id="XP_037874783.1">
    <property type="nucleotide sequence ID" value="XM_038018855.2"/>
</dbReference>
<name>A0A8R2R3H2_BOMMO</name>
<dbReference type="GO" id="GO:0043161">
    <property type="term" value="P:proteasome-mediated ubiquitin-dependent protein catabolic process"/>
    <property type="evidence" value="ECO:0007669"/>
    <property type="project" value="TreeGrafter"/>
</dbReference>